<proteinExistence type="predicted"/>
<organism evidence="3 4">
    <name type="scientific">Meinhardsimonia xiamenensis</name>
    <dbReference type="NCBI Taxonomy" id="990712"/>
    <lineage>
        <taxon>Bacteria</taxon>
        <taxon>Pseudomonadati</taxon>
        <taxon>Pseudomonadota</taxon>
        <taxon>Alphaproteobacteria</taxon>
        <taxon>Rhodobacterales</taxon>
        <taxon>Paracoccaceae</taxon>
        <taxon>Meinhardsimonia</taxon>
    </lineage>
</organism>
<dbReference type="OrthoDB" id="7956241at2"/>
<dbReference type="Proteomes" id="UP000199328">
    <property type="component" value="Unassembled WGS sequence"/>
</dbReference>
<evidence type="ECO:0008006" key="5">
    <source>
        <dbReference type="Google" id="ProtNLM"/>
    </source>
</evidence>
<evidence type="ECO:0000313" key="3">
    <source>
        <dbReference type="EMBL" id="SDK67820.1"/>
    </source>
</evidence>
<feature type="chain" id="PRO_5011535209" description="Translocase" evidence="2">
    <location>
        <begin position="27"/>
        <end position="410"/>
    </location>
</feature>
<protein>
    <recommendedName>
        <fullName evidence="5">Translocase</fullName>
    </recommendedName>
</protein>
<feature type="region of interest" description="Disordered" evidence="1">
    <location>
        <begin position="116"/>
        <end position="168"/>
    </location>
</feature>
<dbReference type="STRING" id="990712.SAMN05216257_10437"/>
<feature type="signal peptide" evidence="2">
    <location>
        <begin position="1"/>
        <end position="26"/>
    </location>
</feature>
<dbReference type="AlphaFoldDB" id="A0A1G9DVH0"/>
<evidence type="ECO:0000256" key="2">
    <source>
        <dbReference type="SAM" id="SignalP"/>
    </source>
</evidence>
<evidence type="ECO:0000256" key="1">
    <source>
        <dbReference type="SAM" id="MobiDB-lite"/>
    </source>
</evidence>
<keyword evidence="4" id="KW-1185">Reference proteome</keyword>
<accession>A0A1G9DVH0</accession>
<keyword evidence="2" id="KW-0732">Signal</keyword>
<reference evidence="4" key="1">
    <citation type="submission" date="2016-10" db="EMBL/GenBank/DDBJ databases">
        <authorList>
            <person name="Varghese N."/>
            <person name="Submissions S."/>
        </authorList>
    </citation>
    <scope>NUCLEOTIDE SEQUENCE [LARGE SCALE GENOMIC DNA]</scope>
    <source>
        <strain evidence="4">CGMCC 1.10789</strain>
    </source>
</reference>
<sequence length="410" mass="42408">MLTGRRRLFTAVATVAMASATVVLMAAREYRGAAPPRASTDAATAAIAGRARSDGAQKETAPTVAASAAPIPAAGGAPALPRDPAVTIVGLEERPHAQALKARVEALDVLLPAAAPRAPDAPEPASTRMEASNPAGAEAERGTPETARETRDEPRDAPAMGIQPGTGAVATRQTELARNAYGIPCGPMLSASAAPAAMISLTLSAPCRGGQRVEIAAGPLVFDARIDALGTLRLDVPALLVITPVTARFADDTVLTAEVEAPDATRFERVALLWSGEGAGLQVHALEHGADYGGPGHVWAGAPRGPERALAGRGGFLTRLGNAEGDQARFAEVYTFPSGMARRDGVVRLSIEAEVTARNCGRDVRGETVQPTLGGGLETRHITFAMPECDALGQFLVLKNLLRDLRLATN</sequence>
<evidence type="ECO:0000313" key="4">
    <source>
        <dbReference type="Proteomes" id="UP000199328"/>
    </source>
</evidence>
<dbReference type="RefSeq" id="WP_143004472.1">
    <property type="nucleotide sequence ID" value="NZ_FNFV01000004.1"/>
</dbReference>
<name>A0A1G9DVH0_9RHOB</name>
<feature type="compositionally biased region" description="Basic and acidic residues" evidence="1">
    <location>
        <begin position="138"/>
        <end position="156"/>
    </location>
</feature>
<gene>
    <name evidence="3" type="ORF">SAMN05216257_10437</name>
</gene>
<dbReference type="EMBL" id="FNFV01000004">
    <property type="protein sequence ID" value="SDK67820.1"/>
    <property type="molecule type" value="Genomic_DNA"/>
</dbReference>